<feature type="chain" id="PRO_5043765894" evidence="1">
    <location>
        <begin position="17"/>
        <end position="106"/>
    </location>
</feature>
<organism evidence="2 3">
    <name type="scientific">Mugilogobius chulae</name>
    <name type="common">yellowstripe goby</name>
    <dbReference type="NCBI Taxonomy" id="88201"/>
    <lineage>
        <taxon>Eukaryota</taxon>
        <taxon>Metazoa</taxon>
        <taxon>Chordata</taxon>
        <taxon>Craniata</taxon>
        <taxon>Vertebrata</taxon>
        <taxon>Euteleostomi</taxon>
        <taxon>Actinopterygii</taxon>
        <taxon>Neopterygii</taxon>
        <taxon>Teleostei</taxon>
        <taxon>Neoteleostei</taxon>
        <taxon>Acanthomorphata</taxon>
        <taxon>Gobiaria</taxon>
        <taxon>Gobiiformes</taxon>
        <taxon>Gobioidei</taxon>
        <taxon>Gobiidae</taxon>
        <taxon>Gobionellinae</taxon>
        <taxon>Mugilogobius</taxon>
    </lineage>
</organism>
<reference evidence="3" key="1">
    <citation type="submission" date="2024-04" db="EMBL/GenBank/DDBJ databases">
        <title>Salinicola lusitanus LLJ914,a marine bacterium isolated from the Okinawa Trough.</title>
        <authorList>
            <person name="Li J."/>
        </authorList>
    </citation>
    <scope>NUCLEOTIDE SEQUENCE [LARGE SCALE GENOMIC DNA]</scope>
</reference>
<dbReference type="Proteomes" id="UP001460270">
    <property type="component" value="Unassembled WGS sequence"/>
</dbReference>
<evidence type="ECO:0000313" key="2">
    <source>
        <dbReference type="EMBL" id="KAK7922782.1"/>
    </source>
</evidence>
<evidence type="ECO:0000256" key="1">
    <source>
        <dbReference type="SAM" id="SignalP"/>
    </source>
</evidence>
<protein>
    <submittedName>
        <fullName evidence="2">Uncharacterized protein</fullName>
    </submittedName>
</protein>
<accession>A0AAW0PHB3</accession>
<name>A0AAW0PHB3_9GOBI</name>
<proteinExistence type="predicted"/>
<evidence type="ECO:0000313" key="3">
    <source>
        <dbReference type="Proteomes" id="UP001460270"/>
    </source>
</evidence>
<sequence>MWLIFLLLTLVTFGSSILHTEDVCYGTKYLLPASFTPPVYNKTITYTTKGGDSKNVVNNGQSLDSRFQVIKNGIEMLDLTEQDNEAVLSTEEQNSINSASEIVVVR</sequence>
<dbReference type="AlphaFoldDB" id="A0AAW0PHB3"/>
<keyword evidence="1" id="KW-0732">Signal</keyword>
<dbReference type="EMBL" id="JBBPFD010000006">
    <property type="protein sequence ID" value="KAK7922782.1"/>
    <property type="molecule type" value="Genomic_DNA"/>
</dbReference>
<feature type="signal peptide" evidence="1">
    <location>
        <begin position="1"/>
        <end position="16"/>
    </location>
</feature>
<gene>
    <name evidence="2" type="ORF">WMY93_009684</name>
</gene>
<comment type="caution">
    <text evidence="2">The sequence shown here is derived from an EMBL/GenBank/DDBJ whole genome shotgun (WGS) entry which is preliminary data.</text>
</comment>
<keyword evidence="3" id="KW-1185">Reference proteome</keyword>